<dbReference type="SUPFAM" id="SSF53720">
    <property type="entry name" value="ALDH-like"/>
    <property type="match status" value="1"/>
</dbReference>
<evidence type="ECO:0000259" key="7">
    <source>
        <dbReference type="Pfam" id="PF00171"/>
    </source>
</evidence>
<dbReference type="EMBL" id="HBKN01044778">
    <property type="protein sequence ID" value="CAE2334091.1"/>
    <property type="molecule type" value="Transcribed_RNA"/>
</dbReference>
<name>A0A7S4PG30_GUITH</name>
<dbReference type="InterPro" id="IPR016162">
    <property type="entry name" value="Ald_DH_N"/>
</dbReference>
<dbReference type="InterPro" id="IPR016163">
    <property type="entry name" value="Ald_DH_C"/>
</dbReference>
<dbReference type="PANTHER" id="PTHR43570:SF16">
    <property type="entry name" value="ALDEHYDE DEHYDROGENASE TYPE III, ISOFORM Q"/>
    <property type="match status" value="1"/>
</dbReference>
<dbReference type="InterPro" id="IPR016161">
    <property type="entry name" value="Ald_DH/histidinol_DH"/>
</dbReference>
<dbReference type="GO" id="GO:0005737">
    <property type="term" value="C:cytoplasm"/>
    <property type="evidence" value="ECO:0007669"/>
    <property type="project" value="TreeGrafter"/>
</dbReference>
<comment type="similarity">
    <text evidence="1 3 6">Belongs to the aldehyde dehydrogenase family.</text>
</comment>
<evidence type="ECO:0000256" key="4">
    <source>
        <dbReference type="PIRSR" id="PIRSR036492-1"/>
    </source>
</evidence>
<protein>
    <recommendedName>
        <fullName evidence="3">Aldehyde dehydrogenase</fullName>
    </recommendedName>
</protein>
<dbReference type="Pfam" id="PF00171">
    <property type="entry name" value="Aldedh"/>
    <property type="match status" value="1"/>
</dbReference>
<dbReference type="PANTHER" id="PTHR43570">
    <property type="entry name" value="ALDEHYDE DEHYDROGENASE"/>
    <property type="match status" value="1"/>
</dbReference>
<dbReference type="InterPro" id="IPR015590">
    <property type="entry name" value="Aldehyde_DH_dom"/>
</dbReference>
<evidence type="ECO:0000256" key="1">
    <source>
        <dbReference type="ARBA" id="ARBA00009986"/>
    </source>
</evidence>
<accession>A0A7S4PG30</accession>
<sequence length="512" mass="57254">MSKGGNMEDLDVLVKKLRAKFETQETRGYSWRIAQMQGLRRMIMNHESEFLDALATDLRKPYMEGLAAETASMLGSIDYAIKNLKSYMKPQNIQPLALTYPSKTTVRYEPFGIVLIIGPFNFPFMLTLKPFLGAIMAGNCAVIKMSEYCPALTSALKKYFPMYLDTESCKIVEGGVKETEELLKRQWDFIFFTGSPRVGKIVAEAAAQHLTPYILELGGKNPVIVDKHVEDLEVVAKRLIWGRCYNSGQICLSPEYVLCHEDHVERLISLLAKYIRIFYGENPQESADFGRMVTKEAANRVKTLLGDRKNGKIEAGGKVDVEDRYVAPTILSDADFDSPIMKSETFAPVLTVNRIKSLDEAVSIVGKVSGKSPLALYVFSSRNSFIEECFSRIQSGGAVANDCLLTGVSLESPFGGLGTSGSGCYHGRFSFESFSHKRTVVQKLFNYNNMICDPGLRYPPFSQQKAKWFKWACKNVGILPSVSWKQLAAISVFLIVSIYPRGLLSLIRSWIV</sequence>
<dbReference type="GO" id="GO:0006081">
    <property type="term" value="P:aldehyde metabolic process"/>
    <property type="evidence" value="ECO:0007669"/>
    <property type="project" value="InterPro"/>
</dbReference>
<evidence type="ECO:0000313" key="8">
    <source>
        <dbReference type="EMBL" id="CAE2334091.1"/>
    </source>
</evidence>
<evidence type="ECO:0000256" key="5">
    <source>
        <dbReference type="PROSITE-ProRule" id="PRU10007"/>
    </source>
</evidence>
<organism evidence="8">
    <name type="scientific">Guillardia theta</name>
    <name type="common">Cryptophyte</name>
    <name type="synonym">Cryptomonas phi</name>
    <dbReference type="NCBI Taxonomy" id="55529"/>
    <lineage>
        <taxon>Eukaryota</taxon>
        <taxon>Cryptophyceae</taxon>
        <taxon>Pyrenomonadales</taxon>
        <taxon>Geminigeraceae</taxon>
        <taxon>Guillardia</taxon>
    </lineage>
</organism>
<evidence type="ECO:0000256" key="6">
    <source>
        <dbReference type="RuleBase" id="RU003345"/>
    </source>
</evidence>
<dbReference type="PIRSF" id="PIRSF036492">
    <property type="entry name" value="ALDH"/>
    <property type="match status" value="1"/>
</dbReference>
<evidence type="ECO:0000256" key="3">
    <source>
        <dbReference type="PIRNR" id="PIRNR036492"/>
    </source>
</evidence>
<dbReference type="InterPro" id="IPR012394">
    <property type="entry name" value="Aldehyde_DH_NAD(P)"/>
</dbReference>
<dbReference type="Gene3D" id="3.40.309.10">
    <property type="entry name" value="Aldehyde Dehydrogenase, Chain A, domain 2"/>
    <property type="match status" value="1"/>
</dbReference>
<dbReference type="CDD" id="cd07087">
    <property type="entry name" value="ALDH_F3-13-14_CALDH-like"/>
    <property type="match status" value="1"/>
</dbReference>
<proteinExistence type="inferred from homology"/>
<feature type="active site" evidence="4 5">
    <location>
        <position position="216"/>
    </location>
</feature>
<evidence type="ECO:0000256" key="2">
    <source>
        <dbReference type="ARBA" id="ARBA00023002"/>
    </source>
</evidence>
<dbReference type="FunFam" id="3.40.605.10:FF:000004">
    <property type="entry name" value="Aldehyde dehydrogenase"/>
    <property type="match status" value="1"/>
</dbReference>
<dbReference type="AlphaFoldDB" id="A0A7S4PG30"/>
<feature type="active site" evidence="4">
    <location>
        <position position="251"/>
    </location>
</feature>
<reference evidence="8" key="1">
    <citation type="submission" date="2021-01" db="EMBL/GenBank/DDBJ databases">
        <authorList>
            <person name="Corre E."/>
            <person name="Pelletier E."/>
            <person name="Niang G."/>
            <person name="Scheremetjew M."/>
            <person name="Finn R."/>
            <person name="Kale V."/>
            <person name="Holt S."/>
            <person name="Cochrane G."/>
            <person name="Meng A."/>
            <person name="Brown T."/>
            <person name="Cohen L."/>
        </authorList>
    </citation>
    <scope>NUCLEOTIDE SEQUENCE</scope>
    <source>
        <strain evidence="8">CCMP 2712</strain>
    </source>
</reference>
<dbReference type="GO" id="GO:0004029">
    <property type="term" value="F:aldehyde dehydrogenase (NAD+) activity"/>
    <property type="evidence" value="ECO:0007669"/>
    <property type="project" value="TreeGrafter"/>
</dbReference>
<gene>
    <name evidence="8" type="ORF">GTHE00462_LOCUS35032</name>
</gene>
<dbReference type="PROSITE" id="PS00687">
    <property type="entry name" value="ALDEHYDE_DEHYDR_GLU"/>
    <property type="match status" value="1"/>
</dbReference>
<keyword evidence="2 3" id="KW-0560">Oxidoreductase</keyword>
<dbReference type="Gene3D" id="3.40.605.10">
    <property type="entry name" value="Aldehyde Dehydrogenase, Chain A, domain 1"/>
    <property type="match status" value="1"/>
</dbReference>
<feature type="domain" description="Aldehyde dehydrogenase" evidence="7">
    <location>
        <begin position="6"/>
        <end position="440"/>
    </location>
</feature>
<dbReference type="InterPro" id="IPR029510">
    <property type="entry name" value="Ald_DH_CS_GLU"/>
</dbReference>